<dbReference type="EMBL" id="BMAO01023869">
    <property type="protein sequence ID" value="GFQ91411.1"/>
    <property type="molecule type" value="Genomic_DNA"/>
</dbReference>
<evidence type="ECO:0000313" key="2">
    <source>
        <dbReference type="Proteomes" id="UP000887116"/>
    </source>
</evidence>
<keyword evidence="2" id="KW-1185">Reference proteome</keyword>
<evidence type="ECO:0000313" key="1">
    <source>
        <dbReference type="EMBL" id="GFQ91411.1"/>
    </source>
</evidence>
<name>A0A8X6L0Y3_TRICU</name>
<protein>
    <submittedName>
        <fullName evidence="1">Uncharacterized protein</fullName>
    </submittedName>
</protein>
<comment type="caution">
    <text evidence="1">The sequence shown here is derived from an EMBL/GenBank/DDBJ whole genome shotgun (WGS) entry which is preliminary data.</text>
</comment>
<organism evidence="1 2">
    <name type="scientific">Trichonephila clavata</name>
    <name type="common">Joro spider</name>
    <name type="synonym">Nephila clavata</name>
    <dbReference type="NCBI Taxonomy" id="2740835"/>
    <lineage>
        <taxon>Eukaryota</taxon>
        <taxon>Metazoa</taxon>
        <taxon>Ecdysozoa</taxon>
        <taxon>Arthropoda</taxon>
        <taxon>Chelicerata</taxon>
        <taxon>Arachnida</taxon>
        <taxon>Araneae</taxon>
        <taxon>Araneomorphae</taxon>
        <taxon>Entelegynae</taxon>
        <taxon>Araneoidea</taxon>
        <taxon>Nephilidae</taxon>
        <taxon>Trichonephila</taxon>
    </lineage>
</organism>
<reference evidence="1" key="1">
    <citation type="submission" date="2020-07" db="EMBL/GenBank/DDBJ databases">
        <title>Multicomponent nature underlies the extraordinary mechanical properties of spider dragline silk.</title>
        <authorList>
            <person name="Kono N."/>
            <person name="Nakamura H."/>
            <person name="Mori M."/>
            <person name="Yoshida Y."/>
            <person name="Ohtoshi R."/>
            <person name="Malay A.D."/>
            <person name="Moran D.A.P."/>
            <person name="Tomita M."/>
            <person name="Numata K."/>
            <person name="Arakawa K."/>
        </authorList>
    </citation>
    <scope>NUCLEOTIDE SEQUENCE</scope>
</reference>
<gene>
    <name evidence="1" type="ORF">TNCT_473141</name>
</gene>
<dbReference type="AlphaFoldDB" id="A0A8X6L0Y3"/>
<sequence length="183" mass="20929">MTDTDSDMDAHSVCSDISTNSNTSSTYALRLLMPPHVRKYSDCKKRAWFISQVQNLESTIIGYAKLESLPKCPANDELLQITNDAKKEAIRKRQLMLYRYVISLRVIVIQILSLRSDSCGTHPTIFVPQQNKVVEVDYNIGNQISVSNSTSILSEERYERTFVGTRKRMRFIITTTHTSRVFS</sequence>
<accession>A0A8X6L0Y3</accession>
<dbReference type="Proteomes" id="UP000887116">
    <property type="component" value="Unassembled WGS sequence"/>
</dbReference>
<proteinExistence type="predicted"/>